<name>A0A3D4T1H0_9CORY</name>
<evidence type="ECO:0000256" key="1">
    <source>
        <dbReference type="SAM" id="SignalP"/>
    </source>
</evidence>
<feature type="chain" id="PRO_5017674338" description="Secreted protein" evidence="1">
    <location>
        <begin position="38"/>
        <end position="237"/>
    </location>
</feature>
<keyword evidence="1" id="KW-0732">Signal</keyword>
<proteinExistence type="predicted"/>
<accession>A0A3D4T1H0</accession>
<dbReference type="RefSeq" id="WP_029449041.1">
    <property type="nucleotide sequence ID" value="NZ_DAITTW010000088.1"/>
</dbReference>
<dbReference type="STRING" id="863239.GCA_000213935_02272"/>
<sequence>MSNERFVVSHHRLKTAAVAAVTAVAVPVVTVPSVANATDPVGTYTSPVDELGRPTPPVLDKMQTFADQPSMPDDIRSTIDALVGFFRGGGEPGADMPVDGPAFTQFGWPSVAERCIGGAQSAVGTTSAVPGPAALPLPGVGAGQISFVFTALGTGPVAGQQEQPMTVHWVNIDDGRMGSTPLTFTGINPDGPGTLDGTADTGPGTVLAVLEGGVTTDEPAGPANCLFSPTVGLINVG</sequence>
<gene>
    <name evidence="2" type="ORF">DIW82_09965</name>
</gene>
<evidence type="ECO:0000313" key="2">
    <source>
        <dbReference type="EMBL" id="HCT15081.1"/>
    </source>
</evidence>
<evidence type="ECO:0008006" key="4">
    <source>
        <dbReference type="Google" id="ProtNLM"/>
    </source>
</evidence>
<dbReference type="Proteomes" id="UP000261739">
    <property type="component" value="Unassembled WGS sequence"/>
</dbReference>
<protein>
    <recommendedName>
        <fullName evidence="4">Secreted protein</fullName>
    </recommendedName>
</protein>
<dbReference type="AlphaFoldDB" id="A0A3D4T1H0"/>
<evidence type="ECO:0000313" key="3">
    <source>
        <dbReference type="Proteomes" id="UP000261739"/>
    </source>
</evidence>
<reference evidence="2 3" key="1">
    <citation type="journal article" date="2018" name="Nat. Biotechnol.">
        <title>A standardized bacterial taxonomy based on genome phylogeny substantially revises the tree of life.</title>
        <authorList>
            <person name="Parks D.H."/>
            <person name="Chuvochina M."/>
            <person name="Waite D.W."/>
            <person name="Rinke C."/>
            <person name="Skarshewski A."/>
            <person name="Chaumeil P.A."/>
            <person name="Hugenholtz P."/>
        </authorList>
    </citation>
    <scope>NUCLEOTIDE SEQUENCE [LARGE SCALE GENOMIC DNA]</scope>
    <source>
        <strain evidence="2">UBA11247</strain>
    </source>
</reference>
<comment type="caution">
    <text evidence="2">The sequence shown here is derived from an EMBL/GenBank/DDBJ whole genome shotgun (WGS) entry which is preliminary data.</text>
</comment>
<dbReference type="EMBL" id="DQID01000256">
    <property type="protein sequence ID" value="HCT15081.1"/>
    <property type="molecule type" value="Genomic_DNA"/>
</dbReference>
<feature type="signal peptide" evidence="1">
    <location>
        <begin position="1"/>
        <end position="37"/>
    </location>
</feature>
<organism evidence="2 3">
    <name type="scientific">Corynebacterium nuruki</name>
    <dbReference type="NCBI Taxonomy" id="1032851"/>
    <lineage>
        <taxon>Bacteria</taxon>
        <taxon>Bacillati</taxon>
        <taxon>Actinomycetota</taxon>
        <taxon>Actinomycetes</taxon>
        <taxon>Mycobacteriales</taxon>
        <taxon>Corynebacteriaceae</taxon>
        <taxon>Corynebacterium</taxon>
    </lineage>
</organism>